<sequence>MNPVIDYYNSFGDREWSRLDREPLEFTVNWYYINKYLPATGRVLDNGAGPGKYAIALAQQGYQMTLTDLTPKLVELAKEKSREHGVETMFDGFHVADARDLSEFVDQSFDASLMLGPMYHLQNEIDRRIAVQELRRVTKCGSYVFVAFRSRTNHALASLRSPGQWKPNDNMNAIQEFMNDGIFNHSDEGRYTGAYFFNVEDINPFMESSGFQSINLIGSTNIGTLLSEEQLSYWKEKGHEEYAQLVDFLIQRAQDPSLLGISSHLLYIGRKV</sequence>
<evidence type="ECO:0000313" key="3">
    <source>
        <dbReference type="Proteomes" id="UP000076967"/>
    </source>
</evidence>
<proteinExistence type="predicted"/>
<protein>
    <submittedName>
        <fullName evidence="2">Methyltransferase</fullName>
    </submittedName>
</protein>
<dbReference type="CDD" id="cd02440">
    <property type="entry name" value="AdoMet_MTases"/>
    <property type="match status" value="1"/>
</dbReference>
<keyword evidence="3" id="KW-1185">Reference proteome</keyword>
<organism evidence="2 3">
    <name type="scientific">Paenibacillus glacialis</name>
    <dbReference type="NCBI Taxonomy" id="494026"/>
    <lineage>
        <taxon>Bacteria</taxon>
        <taxon>Bacillati</taxon>
        <taxon>Bacillota</taxon>
        <taxon>Bacilli</taxon>
        <taxon>Bacillales</taxon>
        <taxon>Paenibacillaceae</taxon>
        <taxon>Paenibacillus</taxon>
    </lineage>
</organism>
<dbReference type="Gene3D" id="3.40.50.150">
    <property type="entry name" value="Vaccinia Virus protein VP39"/>
    <property type="match status" value="1"/>
</dbReference>
<name>A0A168MEX9_9BACL</name>
<accession>A0A168MEX9</accession>
<keyword evidence="2" id="KW-0489">Methyltransferase</keyword>
<dbReference type="STRING" id="494026.PGLA_06870"/>
<keyword evidence="2" id="KW-0808">Transferase</keyword>
<dbReference type="EMBL" id="LVJH01000007">
    <property type="protein sequence ID" value="OAB44598.1"/>
    <property type="molecule type" value="Genomic_DNA"/>
</dbReference>
<dbReference type="SUPFAM" id="SSF53335">
    <property type="entry name" value="S-adenosyl-L-methionine-dependent methyltransferases"/>
    <property type="match status" value="1"/>
</dbReference>
<comment type="caution">
    <text evidence="2">The sequence shown here is derived from an EMBL/GenBank/DDBJ whole genome shotgun (WGS) entry which is preliminary data.</text>
</comment>
<reference evidence="2 3" key="1">
    <citation type="submission" date="2016-03" db="EMBL/GenBank/DDBJ databases">
        <title>Draft genome sequence of Paenibacillus glacialis DSM 22343.</title>
        <authorList>
            <person name="Shin S.-K."/>
            <person name="Yi H."/>
        </authorList>
    </citation>
    <scope>NUCLEOTIDE SEQUENCE [LARGE SCALE GENOMIC DNA]</scope>
    <source>
        <strain evidence="2 3">DSM 22343</strain>
    </source>
</reference>
<dbReference type="Pfam" id="PF13649">
    <property type="entry name" value="Methyltransf_25"/>
    <property type="match status" value="1"/>
</dbReference>
<dbReference type="OrthoDB" id="9810615at2"/>
<evidence type="ECO:0000259" key="1">
    <source>
        <dbReference type="Pfam" id="PF13649"/>
    </source>
</evidence>
<gene>
    <name evidence="2" type="ORF">PGLA_06870</name>
</gene>
<feature type="domain" description="Methyltransferase" evidence="1">
    <location>
        <begin position="43"/>
        <end position="140"/>
    </location>
</feature>
<dbReference type="Proteomes" id="UP000076967">
    <property type="component" value="Unassembled WGS sequence"/>
</dbReference>
<dbReference type="GO" id="GO:0032259">
    <property type="term" value="P:methylation"/>
    <property type="evidence" value="ECO:0007669"/>
    <property type="project" value="UniProtKB-KW"/>
</dbReference>
<evidence type="ECO:0000313" key="2">
    <source>
        <dbReference type="EMBL" id="OAB44598.1"/>
    </source>
</evidence>
<dbReference type="GO" id="GO:0008168">
    <property type="term" value="F:methyltransferase activity"/>
    <property type="evidence" value="ECO:0007669"/>
    <property type="project" value="UniProtKB-KW"/>
</dbReference>
<dbReference type="RefSeq" id="WP_068531343.1">
    <property type="nucleotide sequence ID" value="NZ_LVJH01000007.1"/>
</dbReference>
<dbReference type="AlphaFoldDB" id="A0A168MEX9"/>
<dbReference type="InterPro" id="IPR029063">
    <property type="entry name" value="SAM-dependent_MTases_sf"/>
</dbReference>
<dbReference type="InterPro" id="IPR041698">
    <property type="entry name" value="Methyltransf_25"/>
</dbReference>